<dbReference type="EMBL" id="JAAAUY010000035">
    <property type="protein sequence ID" value="KAF9337160.1"/>
    <property type="molecule type" value="Genomic_DNA"/>
</dbReference>
<feature type="region of interest" description="Disordered" evidence="1">
    <location>
        <begin position="944"/>
        <end position="982"/>
    </location>
</feature>
<dbReference type="InterPro" id="IPR032675">
    <property type="entry name" value="LRR_dom_sf"/>
</dbReference>
<dbReference type="Gene3D" id="3.80.10.10">
    <property type="entry name" value="Ribonuclease Inhibitor"/>
    <property type="match status" value="2"/>
</dbReference>
<dbReference type="Proteomes" id="UP000696485">
    <property type="component" value="Unassembled WGS sequence"/>
</dbReference>
<evidence type="ECO:0008006" key="4">
    <source>
        <dbReference type="Google" id="ProtNLM"/>
    </source>
</evidence>
<dbReference type="PANTHER" id="PTHR13318">
    <property type="entry name" value="PARTNER OF PAIRED, ISOFORM B-RELATED"/>
    <property type="match status" value="1"/>
</dbReference>
<reference evidence="2" key="1">
    <citation type="journal article" date="2020" name="Fungal Divers.">
        <title>Resolving the Mortierellaceae phylogeny through synthesis of multi-gene phylogenetics and phylogenomics.</title>
        <authorList>
            <person name="Vandepol N."/>
            <person name="Liber J."/>
            <person name="Desiro A."/>
            <person name="Na H."/>
            <person name="Kennedy M."/>
            <person name="Barry K."/>
            <person name="Grigoriev I.V."/>
            <person name="Miller A.N."/>
            <person name="O'Donnell K."/>
            <person name="Stajich J.E."/>
            <person name="Bonito G."/>
        </authorList>
    </citation>
    <scope>NUCLEOTIDE SEQUENCE</scope>
    <source>
        <strain evidence="2">NVP1</strain>
    </source>
</reference>
<name>A0A9P5SUS3_9FUNG</name>
<keyword evidence="3" id="KW-1185">Reference proteome</keyword>
<evidence type="ECO:0000313" key="3">
    <source>
        <dbReference type="Proteomes" id="UP000696485"/>
    </source>
</evidence>
<feature type="compositionally biased region" description="Low complexity" evidence="1">
    <location>
        <begin position="783"/>
        <end position="801"/>
    </location>
</feature>
<dbReference type="GO" id="GO:0019005">
    <property type="term" value="C:SCF ubiquitin ligase complex"/>
    <property type="evidence" value="ECO:0007669"/>
    <property type="project" value="TreeGrafter"/>
</dbReference>
<accession>A0A9P5SUS3</accession>
<comment type="caution">
    <text evidence="2">The sequence shown here is derived from an EMBL/GenBank/DDBJ whole genome shotgun (WGS) entry which is preliminary data.</text>
</comment>
<evidence type="ECO:0000313" key="2">
    <source>
        <dbReference type="EMBL" id="KAF9337160.1"/>
    </source>
</evidence>
<feature type="compositionally biased region" description="Pro residues" evidence="1">
    <location>
        <begin position="233"/>
        <end position="249"/>
    </location>
</feature>
<dbReference type="SUPFAM" id="SSF52047">
    <property type="entry name" value="RNI-like"/>
    <property type="match status" value="1"/>
</dbReference>
<organism evidence="2 3">
    <name type="scientific">Podila minutissima</name>
    <dbReference type="NCBI Taxonomy" id="64525"/>
    <lineage>
        <taxon>Eukaryota</taxon>
        <taxon>Fungi</taxon>
        <taxon>Fungi incertae sedis</taxon>
        <taxon>Mucoromycota</taxon>
        <taxon>Mortierellomycotina</taxon>
        <taxon>Mortierellomycetes</taxon>
        <taxon>Mortierellales</taxon>
        <taxon>Mortierellaceae</taxon>
        <taxon>Podila</taxon>
    </lineage>
</organism>
<protein>
    <recommendedName>
        <fullName evidence="4">F-box domain-containing protein</fullName>
    </recommendedName>
</protein>
<sequence length="1010" mass="113104">MALPLVQPSTMDSMENCSHLETNHSSFFPVPHHKSSPLDILEILERILYLVPPAQLDSVRLVSHHFNQASFRPRWKYPNLAHRGMAKFGPRLRKYGHVVLELDFTESYLYSSNALRDVEFLITHCPNVRMLALPFGCLTFTGVERLIAHYAAQRQLHTLRLDMTKHSEDPHMSVITQIRTLRCLSIRFSDRSRRMMDFDYEELFEACPLLRDLTLAPAPGFQPSTPRDHDPMIPNPAAPPPPPPPPPQVPNFGAVLNQILGHANPAANVIHRTTEECLKYFEEHRPKLRRLHLDRVWFRDVEMKNLALACPNIEDLRVSNPSPDFGRRSLTHAESFSLKTVLEAWPRLRKLQVDGNKFSVGLLEKEIQYIPLTNVQEEKEASQASTQQGKVTEGIPATGHLLKRCMISSLCLFKTQSIDNNDLITIVNHVALSLHYLNIDGCQKLTDDSVRHVLMTCANLLELSAAELNLTMALFEDKDPVDRSLHKVLADITEQTAGLCLDDKGSPEQQLYCSNLDIKQSSTVQRKWACAHTLRTLDISWREHDGRPKFIPINYGRDEFVKNSDTLHILHAVMKSQRHGPWCCRQSTAPLDPEAKSVESDDLWAHLHQAGKVPSRGEFLPMFRKRWSRPTIYERLKHLERIEVLLLQGWRFPWHGADLLEYCISSSEIDRVRGGDLGMEIEELDLTLDRVVVQFRETSQVFSVIAPPSPTVPSKLQAPLLRGLGALRHLDIRCKDTFFYSHEEITGVDSKRNPLQLTNDETMNRDKASSLRSLKSAMAFLSSTSSSSTSSLSSSSTSSSSPKPSMLYPLASSYPLARSPCIPDLPPSNPPPPPSLPPPPPPPPPVAGSPPIPPPPPPVHVPRNTPVLESLMCMAPPRHLTYSRDPTDDELAQSDGRMFSFLGTVLQICPRLEVMGVAPGTSGGVLGWNVSHAFDISLAKSKSEIDSDELPEGGAGKRDRGGAGKRDRSGAKNVDGQNLSPHANVQIVPGRRSVHCTLRPFPELAVIRQW</sequence>
<dbReference type="GO" id="GO:0031146">
    <property type="term" value="P:SCF-dependent proteasomal ubiquitin-dependent protein catabolic process"/>
    <property type="evidence" value="ECO:0007669"/>
    <property type="project" value="TreeGrafter"/>
</dbReference>
<feature type="region of interest" description="Disordered" evidence="1">
    <location>
        <begin position="783"/>
        <end position="805"/>
    </location>
</feature>
<dbReference type="AlphaFoldDB" id="A0A9P5SUS3"/>
<feature type="compositionally biased region" description="Pro residues" evidence="1">
    <location>
        <begin position="823"/>
        <end position="860"/>
    </location>
</feature>
<feature type="region of interest" description="Disordered" evidence="1">
    <location>
        <begin position="218"/>
        <end position="252"/>
    </location>
</feature>
<feature type="region of interest" description="Disordered" evidence="1">
    <location>
        <begin position="819"/>
        <end position="863"/>
    </location>
</feature>
<proteinExistence type="predicted"/>
<gene>
    <name evidence="2" type="ORF">BG006_006037</name>
</gene>
<evidence type="ECO:0000256" key="1">
    <source>
        <dbReference type="SAM" id="MobiDB-lite"/>
    </source>
</evidence>
<feature type="compositionally biased region" description="Basic and acidic residues" evidence="1">
    <location>
        <begin position="955"/>
        <end position="970"/>
    </location>
</feature>